<sequence>MALESIGNVPNRLNDDQRIEKELRVADLREVMQKLRKAEFKKGDWKDLGRELGLHENTLDEINENQSGNIDKCYIKCLTKWLERADQVDDDKYHGRPSFNSLCAALEAIEKGAIAERISAMFGGNSSEGKKPAKSTKPKTDSPTTKTGAGNKGNVTKSDNQYNLINVISNGLVI</sequence>
<evidence type="ECO:0000313" key="3">
    <source>
        <dbReference type="EnsemblMetazoa" id="Aqu2.1.17145_001"/>
    </source>
</evidence>
<dbReference type="SUPFAM" id="SSF47986">
    <property type="entry name" value="DEATH domain"/>
    <property type="match status" value="1"/>
</dbReference>
<name>A0A1X7TQH2_AMPQE</name>
<proteinExistence type="predicted"/>
<dbReference type="AlphaFoldDB" id="A0A1X7TQH2"/>
<dbReference type="InterPro" id="IPR000488">
    <property type="entry name" value="Death_dom"/>
</dbReference>
<reference evidence="3" key="1">
    <citation type="submission" date="2017-05" db="UniProtKB">
        <authorList>
            <consortium name="EnsemblMetazoa"/>
        </authorList>
    </citation>
    <scope>IDENTIFICATION</scope>
</reference>
<organism evidence="3">
    <name type="scientific">Amphimedon queenslandica</name>
    <name type="common">Sponge</name>
    <dbReference type="NCBI Taxonomy" id="400682"/>
    <lineage>
        <taxon>Eukaryota</taxon>
        <taxon>Metazoa</taxon>
        <taxon>Porifera</taxon>
        <taxon>Demospongiae</taxon>
        <taxon>Heteroscleromorpha</taxon>
        <taxon>Haplosclerida</taxon>
        <taxon>Niphatidae</taxon>
        <taxon>Amphimedon</taxon>
    </lineage>
</organism>
<feature type="domain" description="Death" evidence="2">
    <location>
        <begin position="44"/>
        <end position="122"/>
    </location>
</feature>
<accession>A0A1X7TQH2</accession>
<dbReference type="CDD" id="cd01670">
    <property type="entry name" value="Death"/>
    <property type="match status" value="1"/>
</dbReference>
<dbReference type="GO" id="GO:0007165">
    <property type="term" value="P:signal transduction"/>
    <property type="evidence" value="ECO:0007669"/>
    <property type="project" value="InterPro"/>
</dbReference>
<dbReference type="EnsemblMetazoa" id="Aqu2.1.17145_001">
    <property type="protein sequence ID" value="Aqu2.1.17145_001"/>
    <property type="gene ID" value="Aqu2.1.17145"/>
</dbReference>
<dbReference type="InParanoid" id="A0A1X7TQH2"/>
<dbReference type="Pfam" id="PF00531">
    <property type="entry name" value="Death"/>
    <property type="match status" value="1"/>
</dbReference>
<dbReference type="PROSITE" id="PS50017">
    <property type="entry name" value="DEATH_DOMAIN"/>
    <property type="match status" value="1"/>
</dbReference>
<evidence type="ECO:0000256" key="1">
    <source>
        <dbReference type="SAM" id="MobiDB-lite"/>
    </source>
</evidence>
<dbReference type="InterPro" id="IPR011029">
    <property type="entry name" value="DEATH-like_dom_sf"/>
</dbReference>
<protein>
    <recommendedName>
        <fullName evidence="2">Death domain-containing protein</fullName>
    </recommendedName>
</protein>
<dbReference type="Gene3D" id="1.10.533.10">
    <property type="entry name" value="Death Domain, Fas"/>
    <property type="match status" value="1"/>
</dbReference>
<evidence type="ECO:0000259" key="2">
    <source>
        <dbReference type="PROSITE" id="PS50017"/>
    </source>
</evidence>
<feature type="region of interest" description="Disordered" evidence="1">
    <location>
        <begin position="124"/>
        <end position="156"/>
    </location>
</feature>